<dbReference type="OMA" id="CFHNVAW"/>
<dbReference type="PANTHER" id="PTHR38117">
    <property type="entry name" value="NACHT AND WD40 DOMAIN PROTEIN"/>
    <property type="match status" value="1"/>
</dbReference>
<dbReference type="STRING" id="227321.Q5B231"/>
<dbReference type="EMBL" id="BN001305">
    <property type="protein sequence ID" value="CBF81973.1"/>
    <property type="molecule type" value="Genomic_DNA"/>
</dbReference>
<feature type="compositionally biased region" description="Polar residues" evidence="1">
    <location>
        <begin position="202"/>
        <end position="217"/>
    </location>
</feature>
<feature type="domain" description="DUF7053" evidence="2">
    <location>
        <begin position="3"/>
        <end position="178"/>
    </location>
</feature>
<dbReference type="Proteomes" id="UP000000560">
    <property type="component" value="Chromosome V"/>
</dbReference>
<accession>C8VGM4</accession>
<gene>
    <name evidence="3" type="ORF">ANIA_05399</name>
</gene>
<dbReference type="PANTHER" id="PTHR38117:SF2">
    <property type="entry name" value="NACHT AND WD40 DOMAIN PROTEIN"/>
    <property type="match status" value="1"/>
</dbReference>
<dbReference type="RefSeq" id="XP_663003.1">
    <property type="nucleotide sequence ID" value="XM_657911.1"/>
</dbReference>
<keyword evidence="4" id="KW-1185">Reference proteome</keyword>
<evidence type="ECO:0000313" key="3">
    <source>
        <dbReference type="EMBL" id="CBF81973.1"/>
    </source>
</evidence>
<dbReference type="Pfam" id="PF23155">
    <property type="entry name" value="DUF7053"/>
    <property type="match status" value="1"/>
</dbReference>
<dbReference type="HOGENOM" id="CLU_028035_0_1_1"/>
<accession>Q5B231</accession>
<dbReference type="GeneID" id="2871687"/>
<dbReference type="InParanoid" id="Q5B231"/>
<feature type="compositionally biased region" description="Polar residues" evidence="1">
    <location>
        <begin position="284"/>
        <end position="300"/>
    </location>
</feature>
<name>Q5B231_EMENI</name>
<organism evidence="3 4">
    <name type="scientific">Emericella nidulans (strain FGSC A4 / ATCC 38163 / CBS 112.46 / NRRL 194 / M139)</name>
    <name type="common">Aspergillus nidulans</name>
    <dbReference type="NCBI Taxonomy" id="227321"/>
    <lineage>
        <taxon>Eukaryota</taxon>
        <taxon>Fungi</taxon>
        <taxon>Dikarya</taxon>
        <taxon>Ascomycota</taxon>
        <taxon>Pezizomycotina</taxon>
        <taxon>Eurotiomycetes</taxon>
        <taxon>Eurotiomycetidae</taxon>
        <taxon>Eurotiales</taxon>
        <taxon>Aspergillaceae</taxon>
        <taxon>Aspergillus</taxon>
        <taxon>Aspergillus subgen. Nidulantes</taxon>
    </lineage>
</organism>
<dbReference type="InterPro" id="IPR055481">
    <property type="entry name" value="DUF7053"/>
</dbReference>
<reference evidence="4" key="2">
    <citation type="journal article" date="2009" name="Fungal Genet. Biol.">
        <title>The 2008 update of the Aspergillus nidulans genome annotation: a community effort.</title>
        <authorList>
            <person name="Wortman J.R."/>
            <person name="Gilsenan J.M."/>
            <person name="Joardar V."/>
            <person name="Deegan J."/>
            <person name="Clutterbuck J."/>
            <person name="Andersen M.R."/>
            <person name="Archer D."/>
            <person name="Bencina M."/>
            <person name="Braus G."/>
            <person name="Coutinho P."/>
            <person name="von Dohren H."/>
            <person name="Doonan J."/>
            <person name="Driessen A.J."/>
            <person name="Durek P."/>
            <person name="Espeso E."/>
            <person name="Fekete E."/>
            <person name="Flipphi M."/>
            <person name="Estrada C.G."/>
            <person name="Geysens S."/>
            <person name="Goldman G."/>
            <person name="de Groot P.W."/>
            <person name="Hansen K."/>
            <person name="Harris S.D."/>
            <person name="Heinekamp T."/>
            <person name="Helmstaedt K."/>
            <person name="Henrissat B."/>
            <person name="Hofmann G."/>
            <person name="Homan T."/>
            <person name="Horio T."/>
            <person name="Horiuchi H."/>
            <person name="James S."/>
            <person name="Jones M."/>
            <person name="Karaffa L."/>
            <person name="Karanyi Z."/>
            <person name="Kato M."/>
            <person name="Keller N."/>
            <person name="Kelly D.E."/>
            <person name="Kiel J.A."/>
            <person name="Kim J.M."/>
            <person name="van der Klei I.J."/>
            <person name="Klis F.M."/>
            <person name="Kovalchuk A."/>
            <person name="Krasevec N."/>
            <person name="Kubicek C.P."/>
            <person name="Liu B."/>
            <person name="Maccabe A."/>
            <person name="Meyer V."/>
            <person name="Mirabito P."/>
            <person name="Miskei M."/>
            <person name="Mos M."/>
            <person name="Mullins J."/>
            <person name="Nelson D.R."/>
            <person name="Nielsen J."/>
            <person name="Oakley B.R."/>
            <person name="Osmani S.A."/>
            <person name="Pakula T."/>
            <person name="Paszewski A."/>
            <person name="Paulsen I."/>
            <person name="Pilsyk S."/>
            <person name="Pocsi I."/>
            <person name="Punt P.J."/>
            <person name="Ram A.F."/>
            <person name="Ren Q."/>
            <person name="Robellet X."/>
            <person name="Robson G."/>
            <person name="Seiboth B."/>
            <person name="van Solingen P."/>
            <person name="Specht T."/>
            <person name="Sun J."/>
            <person name="Taheri-Talesh N."/>
            <person name="Takeshita N."/>
            <person name="Ussery D."/>
            <person name="vanKuyk P.A."/>
            <person name="Visser H."/>
            <person name="van de Vondervoort P.J."/>
            <person name="de Vries R.P."/>
            <person name="Walton J."/>
            <person name="Xiang X."/>
            <person name="Xiong Y."/>
            <person name="Zeng A.P."/>
            <person name="Brandt B.W."/>
            <person name="Cornell M.J."/>
            <person name="van den Hondel C.A."/>
            <person name="Visser J."/>
            <person name="Oliver S.G."/>
            <person name="Turner G."/>
        </authorList>
    </citation>
    <scope>GENOME REANNOTATION</scope>
    <source>
        <strain evidence="4">FGSC A4 / ATCC 38163 / CBS 112.46 / NRRL 194 / M139</strain>
    </source>
</reference>
<feature type="region of interest" description="Disordered" evidence="1">
    <location>
        <begin position="269"/>
        <end position="307"/>
    </location>
</feature>
<feature type="compositionally biased region" description="Polar residues" evidence="1">
    <location>
        <begin position="227"/>
        <end position="254"/>
    </location>
</feature>
<proteinExistence type="predicted"/>
<dbReference type="KEGG" id="ani:ANIA_05399"/>
<evidence type="ECO:0000256" key="1">
    <source>
        <dbReference type="SAM" id="MobiDB-lite"/>
    </source>
</evidence>
<reference evidence="4" key="1">
    <citation type="journal article" date="2005" name="Nature">
        <title>Sequencing of Aspergillus nidulans and comparative analysis with A. fumigatus and A. oryzae.</title>
        <authorList>
            <person name="Galagan J.E."/>
            <person name="Calvo S.E."/>
            <person name="Cuomo C."/>
            <person name="Ma L.J."/>
            <person name="Wortman J.R."/>
            <person name="Batzoglou S."/>
            <person name="Lee S.I."/>
            <person name="Basturkmen M."/>
            <person name="Spevak C.C."/>
            <person name="Clutterbuck J."/>
            <person name="Kapitonov V."/>
            <person name="Jurka J."/>
            <person name="Scazzocchio C."/>
            <person name="Farman M."/>
            <person name="Butler J."/>
            <person name="Purcell S."/>
            <person name="Harris S."/>
            <person name="Braus G.H."/>
            <person name="Draht O."/>
            <person name="Busch S."/>
            <person name="D'Enfert C."/>
            <person name="Bouchier C."/>
            <person name="Goldman G.H."/>
            <person name="Bell-Pedersen D."/>
            <person name="Griffiths-Jones S."/>
            <person name="Doonan J.H."/>
            <person name="Yu J."/>
            <person name="Vienken K."/>
            <person name="Pain A."/>
            <person name="Freitag M."/>
            <person name="Selker E.U."/>
            <person name="Archer D.B."/>
            <person name="Penalva M.A."/>
            <person name="Oakley B.R."/>
            <person name="Momany M."/>
            <person name="Tanaka T."/>
            <person name="Kumagai T."/>
            <person name="Asai K."/>
            <person name="Machida M."/>
            <person name="Nierman W.C."/>
            <person name="Denning D.W."/>
            <person name="Caddick M."/>
            <person name="Hynes M."/>
            <person name="Paoletti M."/>
            <person name="Fischer R."/>
            <person name="Miller B."/>
            <person name="Dyer P."/>
            <person name="Sachs M.S."/>
            <person name="Osmani S.A."/>
            <person name="Birren B.W."/>
        </authorList>
    </citation>
    <scope>NUCLEOTIDE SEQUENCE [LARGE SCALE GENOMIC DNA]</scope>
    <source>
        <strain evidence="4">FGSC A4 / ATCC 38163 / CBS 112.46 / NRRL 194 / M139</strain>
    </source>
</reference>
<dbReference type="AlphaFoldDB" id="Q5B231"/>
<dbReference type="OrthoDB" id="5078320at2759"/>
<sequence length="325" mass="35756">MLRKKEAYTSITPIPPSVPRQLAIDILHSHSEIITLSPLVLSHQPVKAPRNAPAEEYYLTWYEITERVQYVPGMGKLGSGKISFKGCFHDEPWGLVTHVYAPLGIDLRHRYRIVDSMDESVLKSGAEESPPAPGEAGKGLYLCVDTEMECNITLMPLVKGQQRAALKALVDRFVKKAELLDAGVLQAGTTEDGKLRTWNPADRSSSTAMMQPTSSTPLYPGPGEMSPRSSLYQAPSSPTGYPQRGSVSSQGTNLQYGRENRQSFVVELPADTPNEPVYRPYRPETTTGKSTELPDSSSRFQPGYPAELPAGKFGNSLLRLMPIKH</sequence>
<dbReference type="eggNOG" id="ENOG502SHU7">
    <property type="taxonomic scope" value="Eukaryota"/>
</dbReference>
<evidence type="ECO:0000259" key="2">
    <source>
        <dbReference type="Pfam" id="PF23155"/>
    </source>
</evidence>
<feature type="region of interest" description="Disordered" evidence="1">
    <location>
        <begin position="194"/>
        <end position="254"/>
    </location>
</feature>
<protein>
    <recommendedName>
        <fullName evidence="2">DUF7053 domain-containing protein</fullName>
    </recommendedName>
</protein>
<evidence type="ECO:0000313" key="4">
    <source>
        <dbReference type="Proteomes" id="UP000000560"/>
    </source>
</evidence>